<accession>A0A8S1T365</accession>
<gene>
    <name evidence="1" type="ORF">POCTA_138.1.T0180093</name>
</gene>
<protein>
    <submittedName>
        <fullName evidence="1">Uncharacterized protein</fullName>
    </submittedName>
</protein>
<organism evidence="1 2">
    <name type="scientific">Paramecium octaurelia</name>
    <dbReference type="NCBI Taxonomy" id="43137"/>
    <lineage>
        <taxon>Eukaryota</taxon>
        <taxon>Sar</taxon>
        <taxon>Alveolata</taxon>
        <taxon>Ciliophora</taxon>
        <taxon>Intramacronucleata</taxon>
        <taxon>Oligohymenophorea</taxon>
        <taxon>Peniculida</taxon>
        <taxon>Parameciidae</taxon>
        <taxon>Paramecium</taxon>
    </lineage>
</organism>
<sequence length="92" mass="10725">MSLPFLLYSQANKPNCILTIGQKPKAQQYQGSSLQFLVFNYKSQKHYEQYRKQHQTQTKVKDGEVGSDSQIFYRYCYSKIPISYMRLTSIGG</sequence>
<dbReference type="EMBL" id="CAJJDP010000018">
    <property type="protein sequence ID" value="CAD8146029.1"/>
    <property type="molecule type" value="Genomic_DNA"/>
</dbReference>
<dbReference type="Proteomes" id="UP000683925">
    <property type="component" value="Unassembled WGS sequence"/>
</dbReference>
<evidence type="ECO:0000313" key="1">
    <source>
        <dbReference type="EMBL" id="CAD8146029.1"/>
    </source>
</evidence>
<reference evidence="1" key="1">
    <citation type="submission" date="2021-01" db="EMBL/GenBank/DDBJ databases">
        <authorList>
            <consortium name="Genoscope - CEA"/>
            <person name="William W."/>
        </authorList>
    </citation>
    <scope>NUCLEOTIDE SEQUENCE</scope>
</reference>
<evidence type="ECO:0000313" key="2">
    <source>
        <dbReference type="Proteomes" id="UP000683925"/>
    </source>
</evidence>
<dbReference type="AlphaFoldDB" id="A0A8S1T365"/>
<name>A0A8S1T365_PAROT</name>
<comment type="caution">
    <text evidence="1">The sequence shown here is derived from an EMBL/GenBank/DDBJ whole genome shotgun (WGS) entry which is preliminary data.</text>
</comment>
<keyword evidence="2" id="KW-1185">Reference proteome</keyword>
<proteinExistence type="predicted"/>